<keyword evidence="3" id="KW-0963">Cytoplasm</keyword>
<evidence type="ECO:0000256" key="3">
    <source>
        <dbReference type="ARBA" id="ARBA00022490"/>
    </source>
</evidence>
<dbReference type="GO" id="GO:0045944">
    <property type="term" value="P:positive regulation of transcription by RNA polymerase II"/>
    <property type="evidence" value="ECO:0007669"/>
    <property type="project" value="TreeGrafter"/>
</dbReference>
<sequence>QRRVQVVTRLRSPEGRCRTAGSRPPRLKERSTSSTMPHAPPPGSTLEYQEIMARQASSIVSSLANSAGAVANSDLPLDPFLSGLTDHQRQESADSGLGMAGPHSYSMPHTPEDFLATMDDRMDCTSEAGAMDSAEISQTIYCWMTSSRLSTPRVTNRKTCSLGCRRAIALLPARRRVLTDAPTISYKHAYLAVDVLRVYLPTRRM</sequence>
<dbReference type="GO" id="GO:0003713">
    <property type="term" value="F:transcription coactivator activity"/>
    <property type="evidence" value="ECO:0007669"/>
    <property type="project" value="TreeGrafter"/>
</dbReference>
<comment type="caution">
    <text evidence="6">The sequence shown here is derived from an EMBL/GenBank/DDBJ whole genome shotgun (WGS) entry which is preliminary data.</text>
</comment>
<reference evidence="6 7" key="1">
    <citation type="journal article" date="2015" name="Genome Biol. Evol.">
        <title>The genome of winter moth (Operophtera brumata) provides a genomic perspective on sexual dimorphism and phenology.</title>
        <authorList>
            <person name="Derks M.F."/>
            <person name="Smit S."/>
            <person name="Salis L."/>
            <person name="Schijlen E."/>
            <person name="Bossers A."/>
            <person name="Mateman C."/>
            <person name="Pijl A.S."/>
            <person name="de Ridder D."/>
            <person name="Groenen M.A."/>
            <person name="Visser M.E."/>
            <person name="Megens H.J."/>
        </authorList>
    </citation>
    <scope>NUCLEOTIDE SEQUENCE [LARGE SCALE GENOMIC DNA]</scope>
    <source>
        <strain evidence="6">WM2013NL</strain>
        <tissue evidence="6">Head and thorax</tissue>
    </source>
</reference>
<organism evidence="6 7">
    <name type="scientific">Operophtera brumata</name>
    <name type="common">Winter moth</name>
    <name type="synonym">Phalaena brumata</name>
    <dbReference type="NCBI Taxonomy" id="104452"/>
    <lineage>
        <taxon>Eukaryota</taxon>
        <taxon>Metazoa</taxon>
        <taxon>Ecdysozoa</taxon>
        <taxon>Arthropoda</taxon>
        <taxon>Hexapoda</taxon>
        <taxon>Insecta</taxon>
        <taxon>Pterygota</taxon>
        <taxon>Neoptera</taxon>
        <taxon>Endopterygota</taxon>
        <taxon>Lepidoptera</taxon>
        <taxon>Glossata</taxon>
        <taxon>Ditrysia</taxon>
        <taxon>Geometroidea</taxon>
        <taxon>Geometridae</taxon>
        <taxon>Larentiinae</taxon>
        <taxon>Operophtera</taxon>
    </lineage>
</organism>
<evidence type="ECO:0000256" key="4">
    <source>
        <dbReference type="ARBA" id="ARBA00023242"/>
    </source>
</evidence>
<dbReference type="PANTHER" id="PTHR17616:SF8">
    <property type="entry name" value="TRANSCRIPTIONAL COACTIVATOR YORKIE"/>
    <property type="match status" value="1"/>
</dbReference>
<gene>
    <name evidence="6" type="ORF">OBRU01_15531</name>
</gene>
<protein>
    <submittedName>
        <fullName evidence="6">Uncharacterized protein</fullName>
    </submittedName>
</protein>
<comment type="subcellular location">
    <subcellularLocation>
        <location evidence="2">Cytoplasm</location>
    </subcellularLocation>
    <subcellularLocation>
        <location evidence="1">Nucleus</location>
    </subcellularLocation>
</comment>
<evidence type="ECO:0000256" key="5">
    <source>
        <dbReference type="SAM" id="MobiDB-lite"/>
    </source>
</evidence>
<keyword evidence="7" id="KW-1185">Reference proteome</keyword>
<dbReference type="Proteomes" id="UP000037510">
    <property type="component" value="Unassembled WGS sequence"/>
</dbReference>
<dbReference type="PANTHER" id="PTHR17616">
    <property type="entry name" value="YES-ASSOCIATED PROTEIN YAP1 FAMILY MEMBER"/>
    <property type="match status" value="1"/>
</dbReference>
<proteinExistence type="predicted"/>
<feature type="region of interest" description="Disordered" evidence="5">
    <location>
        <begin position="1"/>
        <end position="45"/>
    </location>
</feature>
<evidence type="ECO:0000256" key="1">
    <source>
        <dbReference type="ARBA" id="ARBA00004123"/>
    </source>
</evidence>
<evidence type="ECO:0000313" key="6">
    <source>
        <dbReference type="EMBL" id="KOB70295.1"/>
    </source>
</evidence>
<dbReference type="AlphaFoldDB" id="A0A0L7L4F3"/>
<keyword evidence="4" id="KW-0539">Nucleus</keyword>
<dbReference type="GO" id="GO:0005737">
    <property type="term" value="C:cytoplasm"/>
    <property type="evidence" value="ECO:0007669"/>
    <property type="project" value="UniProtKB-SubCell"/>
</dbReference>
<accession>A0A0L7L4F3</accession>
<name>A0A0L7L4F3_OPEBR</name>
<dbReference type="GO" id="GO:0005634">
    <property type="term" value="C:nucleus"/>
    <property type="evidence" value="ECO:0007669"/>
    <property type="project" value="UniProtKB-SubCell"/>
</dbReference>
<evidence type="ECO:0000256" key="2">
    <source>
        <dbReference type="ARBA" id="ARBA00004496"/>
    </source>
</evidence>
<dbReference type="EMBL" id="JTDY01003021">
    <property type="protein sequence ID" value="KOB70295.1"/>
    <property type="molecule type" value="Genomic_DNA"/>
</dbReference>
<feature type="non-terminal residue" evidence="6">
    <location>
        <position position="1"/>
    </location>
</feature>
<dbReference type="STRING" id="104452.A0A0L7L4F3"/>
<dbReference type="GO" id="GO:0035329">
    <property type="term" value="P:hippo signaling"/>
    <property type="evidence" value="ECO:0007669"/>
    <property type="project" value="TreeGrafter"/>
</dbReference>
<evidence type="ECO:0000313" key="7">
    <source>
        <dbReference type="Proteomes" id="UP000037510"/>
    </source>
</evidence>
<dbReference type="InterPro" id="IPR051583">
    <property type="entry name" value="YAP1"/>
</dbReference>